<evidence type="ECO:0000313" key="2">
    <source>
        <dbReference type="Proteomes" id="UP000198430"/>
    </source>
</evidence>
<sequence>MVAIYNLSRDVNSILNSVSELKDVEPNYPDEITVFPMAVYSTVRKTFNRNADNEETDTSWTVTIDVFKQQGSLTAIVDEITAKFANIGFVATVQQANQAGFNRSIITLTGVIDNTSRRVYQAH</sequence>
<dbReference type="AlphaFoldDB" id="A0A1Z5ISA2"/>
<protein>
    <recommendedName>
        <fullName evidence="3">Prophage protein</fullName>
    </recommendedName>
</protein>
<proteinExistence type="predicted"/>
<dbReference type="EMBL" id="BCMH01000027">
    <property type="protein sequence ID" value="GAX04657.1"/>
    <property type="molecule type" value="Genomic_DNA"/>
</dbReference>
<evidence type="ECO:0008006" key="3">
    <source>
        <dbReference type="Google" id="ProtNLM"/>
    </source>
</evidence>
<accession>A0A1Z5ISA2</accession>
<reference evidence="1 2" key="1">
    <citation type="submission" date="2015-11" db="EMBL/GenBank/DDBJ databases">
        <title>Draft genome sequences of new species of the genus Lactobacillus isolated from orchardgrass silage.</title>
        <authorList>
            <person name="Tohno M."/>
            <person name="Tanizawa Y."/>
            <person name="Arita M."/>
        </authorList>
    </citation>
    <scope>NUCLEOTIDE SEQUENCE [LARGE SCALE GENOMIC DNA]</scope>
    <source>
        <strain evidence="1 2">IWT140</strain>
    </source>
</reference>
<gene>
    <name evidence="1" type="ORF">IWT140_02300</name>
</gene>
<organism evidence="1 2">
    <name type="scientific">Secundilactobacillus pentosiphilus</name>
    <dbReference type="NCBI Taxonomy" id="1714682"/>
    <lineage>
        <taxon>Bacteria</taxon>
        <taxon>Bacillati</taxon>
        <taxon>Bacillota</taxon>
        <taxon>Bacilli</taxon>
        <taxon>Lactobacillales</taxon>
        <taxon>Lactobacillaceae</taxon>
        <taxon>Secundilactobacillus</taxon>
    </lineage>
</organism>
<evidence type="ECO:0000313" key="1">
    <source>
        <dbReference type="EMBL" id="GAX04657.1"/>
    </source>
</evidence>
<keyword evidence="2" id="KW-1185">Reference proteome</keyword>
<name>A0A1Z5ISA2_9LACO</name>
<dbReference type="Proteomes" id="UP000198430">
    <property type="component" value="Unassembled WGS sequence"/>
</dbReference>
<comment type="caution">
    <text evidence="1">The sequence shown here is derived from an EMBL/GenBank/DDBJ whole genome shotgun (WGS) entry which is preliminary data.</text>
</comment>